<evidence type="ECO:0000313" key="3">
    <source>
        <dbReference type="Proteomes" id="UP000003085"/>
    </source>
</evidence>
<accession>D4XRT7</accession>
<dbReference type="Gene3D" id="1.10.10.60">
    <property type="entry name" value="Homeodomain-like"/>
    <property type="match status" value="1"/>
</dbReference>
<dbReference type="GO" id="GO:0043565">
    <property type="term" value="F:sequence-specific DNA binding"/>
    <property type="evidence" value="ECO:0007669"/>
    <property type="project" value="InterPro"/>
</dbReference>
<feature type="domain" description="DNA binding HTH" evidence="1">
    <location>
        <begin position="85"/>
        <end position="124"/>
    </location>
</feature>
<protein>
    <submittedName>
        <fullName evidence="2">Transcriptional regulator, Fis family</fullName>
    </submittedName>
</protein>
<proteinExistence type="predicted"/>
<dbReference type="EMBL" id="ADMT01000188">
    <property type="protein sequence ID" value="EFF82147.1"/>
    <property type="molecule type" value="Genomic_DNA"/>
</dbReference>
<dbReference type="HOGENOM" id="CLU_1976745_0_0_6"/>
<name>D4XRT7_ACIHA</name>
<evidence type="ECO:0000259" key="1">
    <source>
        <dbReference type="Pfam" id="PF02954"/>
    </source>
</evidence>
<gene>
    <name evidence="2" type="ORF">HMP0015_2429</name>
</gene>
<dbReference type="InterPro" id="IPR009057">
    <property type="entry name" value="Homeodomain-like_sf"/>
</dbReference>
<dbReference type="SUPFAM" id="SSF46689">
    <property type="entry name" value="Homeodomain-like"/>
    <property type="match status" value="1"/>
</dbReference>
<reference evidence="3" key="1">
    <citation type="submission" date="2010-03" db="EMBL/GenBank/DDBJ databases">
        <title>Complete sequence of Mobiluncus curtisii ATCC 43063.</title>
        <authorList>
            <person name="Muzny D."/>
            <person name="Qin X."/>
            <person name="Deng J."/>
            <person name="Jiang H."/>
            <person name="Liu Y."/>
            <person name="Qu J."/>
            <person name="Song X.-Z."/>
            <person name="Zhang L."/>
            <person name="Thornton R."/>
            <person name="Coyle M."/>
            <person name="Francisco L."/>
            <person name="Jackson L."/>
            <person name="Javaid M."/>
            <person name="Korchina V."/>
            <person name="Kovar C."/>
            <person name="Mata R."/>
            <person name="Mathew T."/>
            <person name="Ngo R."/>
            <person name="Nguyen L."/>
            <person name="Nguyen N."/>
            <person name="Okwuonu G."/>
            <person name="Ongeri F."/>
            <person name="Pham C."/>
            <person name="Simmons D."/>
            <person name="Wilczek-Boney K."/>
            <person name="Hale W."/>
            <person name="Jakkamsetti A."/>
            <person name="Pham P."/>
            <person name="Ruth R."/>
            <person name="San Lucas F."/>
            <person name="Warren J."/>
            <person name="Zhang J."/>
            <person name="Zhao Z."/>
            <person name="Zhou C."/>
            <person name="Zhu D."/>
            <person name="Lee S."/>
            <person name="Bess C."/>
            <person name="Blankenburg K."/>
            <person name="Forbes L."/>
            <person name="Fu Q."/>
            <person name="Gubbala S."/>
            <person name="Hirani K."/>
            <person name="Jayaseelan J.C."/>
            <person name="Lara F."/>
            <person name="Munidasa M."/>
            <person name="Palculict T."/>
            <person name="Patil S."/>
            <person name="Pu L.-L."/>
            <person name="Saada N."/>
            <person name="Tang L."/>
            <person name="Weissenberger G."/>
            <person name="Zhu Y."/>
            <person name="Hemphill L."/>
            <person name="Shang Y."/>
            <person name="Youmans B."/>
            <person name="Ayvaz T."/>
            <person name="Ross M."/>
            <person name="Santibanez J."/>
            <person name="Aqrawi P."/>
            <person name="Gross S."/>
            <person name="Joshi V."/>
            <person name="Fowler G."/>
            <person name="Nazareth L."/>
            <person name="Reid J."/>
            <person name="Worley K."/>
            <person name="Petrosino J."/>
            <person name="Highlander S."/>
            <person name="Gibbs R."/>
            <person name="Gibbs R."/>
        </authorList>
    </citation>
    <scope>NUCLEOTIDE SEQUENCE [LARGE SCALE GENOMIC DNA]</scope>
    <source>
        <strain evidence="3">ATCC 19194</strain>
    </source>
</reference>
<dbReference type="AlphaFoldDB" id="D4XRT7"/>
<dbReference type="PRINTS" id="PR01590">
    <property type="entry name" value="HTHFIS"/>
</dbReference>
<sequence length="128" mass="14307">MNIATNIQAAIDVLYKELDQLENQIIADCHLTNEESEQLELLVTKAIKYGELVAKRDSKGANIVLRESDIDTAIISGSEAVKGVLEHVEYVFISKSLEYTRGNVTKAAEILGWNRGTFNKRRKRGGKE</sequence>
<dbReference type="InterPro" id="IPR002197">
    <property type="entry name" value="HTH_Fis"/>
</dbReference>
<comment type="caution">
    <text evidence="2">The sequence shown here is derived from an EMBL/GenBank/DDBJ whole genome shotgun (WGS) entry which is preliminary data.</text>
</comment>
<evidence type="ECO:0000313" key="2">
    <source>
        <dbReference type="EMBL" id="EFF82147.1"/>
    </source>
</evidence>
<dbReference type="Pfam" id="PF02954">
    <property type="entry name" value="HTH_8"/>
    <property type="match status" value="1"/>
</dbReference>
<dbReference type="Proteomes" id="UP000003085">
    <property type="component" value="Unassembled WGS sequence"/>
</dbReference>
<dbReference type="RefSeq" id="WP_004639757.1">
    <property type="nucleotide sequence ID" value="NZ_GG770435.1"/>
</dbReference>
<organism evidence="2 3">
    <name type="scientific">Acinetobacter haemolyticus ATCC 19194</name>
    <dbReference type="NCBI Taxonomy" id="707232"/>
    <lineage>
        <taxon>Bacteria</taxon>
        <taxon>Pseudomonadati</taxon>
        <taxon>Pseudomonadota</taxon>
        <taxon>Gammaproteobacteria</taxon>
        <taxon>Moraxellales</taxon>
        <taxon>Moraxellaceae</taxon>
        <taxon>Acinetobacter</taxon>
    </lineage>
</organism>